<gene>
    <name evidence="7" type="ORF">MTO99_11410</name>
</gene>
<feature type="transmembrane region" description="Helical" evidence="6">
    <location>
        <begin position="81"/>
        <end position="102"/>
    </location>
</feature>
<name>A0ABY4BUB6_9MICO</name>
<evidence type="ECO:0000313" key="8">
    <source>
        <dbReference type="Proteomes" id="UP000832097"/>
    </source>
</evidence>
<keyword evidence="5 6" id="KW-0472">Membrane</keyword>
<dbReference type="InterPro" id="IPR051598">
    <property type="entry name" value="TSUP/Inactive_protease-like"/>
</dbReference>
<keyword evidence="6" id="KW-1003">Cell membrane</keyword>
<feature type="transmembrane region" description="Helical" evidence="6">
    <location>
        <begin position="109"/>
        <end position="129"/>
    </location>
</feature>
<feature type="transmembrane region" description="Helical" evidence="6">
    <location>
        <begin position="54"/>
        <end position="75"/>
    </location>
</feature>
<feature type="transmembrane region" description="Helical" evidence="6">
    <location>
        <begin position="216"/>
        <end position="235"/>
    </location>
</feature>
<feature type="transmembrane region" description="Helical" evidence="6">
    <location>
        <begin position="135"/>
        <end position="153"/>
    </location>
</feature>
<keyword evidence="8" id="KW-1185">Reference proteome</keyword>
<reference evidence="7 8" key="1">
    <citation type="submission" date="2022-03" db="EMBL/GenBank/DDBJ databases">
        <title>Mucilaginibacter sp. isolated from the gut of Protaetia brevitarsis seulensis larvae.</title>
        <authorList>
            <person name="Won M."/>
            <person name="Kim S.-J."/>
            <person name="Kwon S.-W."/>
        </authorList>
    </citation>
    <scope>NUCLEOTIDE SEQUENCE [LARGE SCALE GENOMIC DNA]</scope>
    <source>
        <strain evidence="7 8">CFWR-12</strain>
    </source>
</reference>
<feature type="transmembrane region" description="Helical" evidence="6">
    <location>
        <begin position="20"/>
        <end position="47"/>
    </location>
</feature>
<evidence type="ECO:0000256" key="5">
    <source>
        <dbReference type="ARBA" id="ARBA00023136"/>
    </source>
</evidence>
<evidence type="ECO:0000313" key="7">
    <source>
        <dbReference type="EMBL" id="UOE42798.1"/>
    </source>
</evidence>
<comment type="similarity">
    <text evidence="2 6">Belongs to the 4-toluene sulfonate uptake permease (TSUP) (TC 2.A.102) family.</text>
</comment>
<evidence type="ECO:0000256" key="1">
    <source>
        <dbReference type="ARBA" id="ARBA00004141"/>
    </source>
</evidence>
<evidence type="ECO:0000256" key="2">
    <source>
        <dbReference type="ARBA" id="ARBA00009142"/>
    </source>
</evidence>
<feature type="transmembrane region" description="Helical" evidence="6">
    <location>
        <begin position="241"/>
        <end position="260"/>
    </location>
</feature>
<keyword evidence="4 6" id="KW-1133">Transmembrane helix</keyword>
<protein>
    <recommendedName>
        <fullName evidence="6">Probable membrane transporter protein</fullName>
    </recommendedName>
</protein>
<dbReference type="InterPro" id="IPR002781">
    <property type="entry name" value="TM_pro_TauE-like"/>
</dbReference>
<evidence type="ECO:0000256" key="6">
    <source>
        <dbReference type="RuleBase" id="RU363041"/>
    </source>
</evidence>
<sequence>MTGRDDGARPPVGLVRLALIGLAGGFMSGLFGVGGGIIMVPLLMLLARLDQRRAAATSLAAILPASIAGSIGYLAGGQVDWWAALFVAVGSIVGSQLGTWLLRRLPVAVLRWGFIALLVVIAVRLLFAVPERDTGALEISPLIALALIAFGLFVGIASGLFGIGGGVLMVPVFIGVFGMGDLIAKGTSLLVMIPTSISGTIANLRARLVEWQQGLSVGLAAVVGSFGGVAVSFALPPAVATWLFAGLLAFTIVQMTVRAIRLQRRS</sequence>
<dbReference type="RefSeq" id="WP_243553730.1">
    <property type="nucleotide sequence ID" value="NZ_CP094528.1"/>
</dbReference>
<evidence type="ECO:0000256" key="4">
    <source>
        <dbReference type="ARBA" id="ARBA00022989"/>
    </source>
</evidence>
<dbReference type="EMBL" id="CP094528">
    <property type="protein sequence ID" value="UOE42798.1"/>
    <property type="molecule type" value="Genomic_DNA"/>
</dbReference>
<dbReference type="PANTHER" id="PTHR43701">
    <property type="entry name" value="MEMBRANE TRANSPORTER PROTEIN MJ0441-RELATED"/>
    <property type="match status" value="1"/>
</dbReference>
<accession>A0ABY4BUB6</accession>
<dbReference type="PANTHER" id="PTHR43701:SF2">
    <property type="entry name" value="MEMBRANE TRANSPORTER PROTEIN YJNA-RELATED"/>
    <property type="match status" value="1"/>
</dbReference>
<organism evidence="7 8">
    <name type="scientific">Agromyces larvae</name>
    <dbReference type="NCBI Taxonomy" id="2929802"/>
    <lineage>
        <taxon>Bacteria</taxon>
        <taxon>Bacillati</taxon>
        <taxon>Actinomycetota</taxon>
        <taxon>Actinomycetes</taxon>
        <taxon>Micrococcales</taxon>
        <taxon>Microbacteriaceae</taxon>
        <taxon>Agromyces</taxon>
    </lineage>
</organism>
<comment type="subcellular location">
    <subcellularLocation>
        <location evidence="6">Cell membrane</location>
        <topology evidence="6">Multi-pass membrane protein</topology>
    </subcellularLocation>
    <subcellularLocation>
        <location evidence="1">Membrane</location>
        <topology evidence="1">Multi-pass membrane protein</topology>
    </subcellularLocation>
</comment>
<proteinExistence type="inferred from homology"/>
<dbReference type="Pfam" id="PF01925">
    <property type="entry name" value="TauE"/>
    <property type="match status" value="2"/>
</dbReference>
<evidence type="ECO:0000256" key="3">
    <source>
        <dbReference type="ARBA" id="ARBA00022692"/>
    </source>
</evidence>
<dbReference type="Proteomes" id="UP000832097">
    <property type="component" value="Chromosome"/>
</dbReference>
<keyword evidence="3 6" id="KW-0812">Transmembrane</keyword>